<organism evidence="1 2">
    <name type="scientific">Hyalella azteca</name>
    <name type="common">Amphipod</name>
    <dbReference type="NCBI Taxonomy" id="294128"/>
    <lineage>
        <taxon>Eukaryota</taxon>
        <taxon>Metazoa</taxon>
        <taxon>Ecdysozoa</taxon>
        <taxon>Arthropoda</taxon>
        <taxon>Crustacea</taxon>
        <taxon>Multicrustacea</taxon>
        <taxon>Malacostraca</taxon>
        <taxon>Eumalacostraca</taxon>
        <taxon>Peracarida</taxon>
        <taxon>Amphipoda</taxon>
        <taxon>Senticaudata</taxon>
        <taxon>Talitrida</taxon>
        <taxon>Talitroidea</taxon>
        <taxon>Hyalellidae</taxon>
        <taxon>Hyalella</taxon>
    </lineage>
</organism>
<keyword evidence="1" id="KW-1185">Reference proteome</keyword>
<dbReference type="KEGG" id="hazt:108666082"/>
<proteinExistence type="predicted"/>
<dbReference type="AlphaFoldDB" id="A0A8B7N538"/>
<evidence type="ECO:0000313" key="2">
    <source>
        <dbReference type="RefSeq" id="XP_018008384.1"/>
    </source>
</evidence>
<reference evidence="2 3" key="1">
    <citation type="submission" date="2025-04" db="UniProtKB">
        <authorList>
            <consortium name="RefSeq"/>
        </authorList>
    </citation>
    <scope>IDENTIFICATION</scope>
    <source>
        <tissue evidence="2 3">Whole organism</tissue>
    </source>
</reference>
<dbReference type="Pfam" id="PF17653">
    <property type="entry name" value="DUF5522"/>
    <property type="match status" value="1"/>
</dbReference>
<dbReference type="GeneID" id="108666082"/>
<evidence type="ECO:0000313" key="3">
    <source>
        <dbReference type="RefSeq" id="XP_047739403.1"/>
    </source>
</evidence>
<protein>
    <submittedName>
        <fullName evidence="2 3">Uncharacterized protein LOC108666082 isoform X1</fullName>
    </submittedName>
</protein>
<accession>A0A8B7N538</accession>
<dbReference type="RefSeq" id="XP_018008384.1">
    <property type="nucleotide sequence ID" value="XM_018152895.2"/>
</dbReference>
<dbReference type="InterPro" id="IPR040807">
    <property type="entry name" value="DUF5522"/>
</dbReference>
<dbReference type="PANTHER" id="PTHR21037:SF2">
    <property type="entry name" value="SIMILAR TO NOVEL PROTEIN"/>
    <property type="match status" value="1"/>
</dbReference>
<sequence>MRICIIKRLALLDLQASSSHRFSCRWCSNTSKLRAEFLLLEAHFNAQLERSKLSEAEWEIHCAHAEAIKKRHFTYDDPVTHHKVMTRLCHFLRGKCCGNACRHQCVYQHENVAKTHPQRMAFNSSFWVEVGSRAPTEPSVRASVCGWTLLSDMHATSVVDDPLLFKH</sequence>
<dbReference type="PANTHER" id="PTHR21037">
    <property type="entry name" value="39S RIBOSOMAL PROTEIN L14, MITOCHONDRIAL"/>
    <property type="match status" value="1"/>
</dbReference>
<name>A0A8B7N538_HYAAZ</name>
<dbReference type="OrthoDB" id="274765at2759"/>
<dbReference type="RefSeq" id="XP_047739403.1">
    <property type="nucleotide sequence ID" value="XM_047883447.1"/>
</dbReference>
<dbReference type="Proteomes" id="UP000694843">
    <property type="component" value="Unplaced"/>
</dbReference>
<gene>
    <name evidence="2 3" type="primary">LOC108666082</name>
</gene>
<evidence type="ECO:0000313" key="1">
    <source>
        <dbReference type="Proteomes" id="UP000694843"/>
    </source>
</evidence>